<dbReference type="Gene3D" id="1.10.1200.270">
    <property type="entry name" value="Methyltransferase, alpha-helical capping domain"/>
    <property type="match status" value="1"/>
</dbReference>
<evidence type="ECO:0000313" key="3">
    <source>
        <dbReference type="EMBL" id="OMJ78456.1"/>
    </source>
</evidence>
<dbReference type="PANTHER" id="PTHR31009">
    <property type="entry name" value="S-ADENOSYL-L-METHIONINE:CARBOXYL METHYLTRANSFERASE FAMILY PROTEIN"/>
    <property type="match status" value="1"/>
</dbReference>
<dbReference type="GO" id="GO:0046872">
    <property type="term" value="F:metal ion binding"/>
    <property type="evidence" value="ECO:0007669"/>
    <property type="project" value="UniProtKB-KW"/>
</dbReference>
<dbReference type="EMBL" id="MPUH01000521">
    <property type="protein sequence ID" value="OMJ78456.1"/>
    <property type="molecule type" value="Genomic_DNA"/>
</dbReference>
<keyword evidence="1" id="KW-0479">Metal-binding</keyword>
<sequence length="334" mass="38654">MAFQNIALKGYNRASHWQLVFQMEKLPLFVANLEAALKLTNSPLSIVDYGCSEGFNSMQFFNKSLELLRKTSQRPVSILHTDLPKNNWTEFFNVLNNPHNNYLTKGNVTYSALGRSFYEDILLPESVHVGFSAFAFHYLSKEPIRKPGDTGIFHSAYVEQGRQDMETLLNKRINELVPGGTLMIIVGARTEQLNTKMGRLYFEPLSNLIKMGVISQEDFSAFGMTTYAFTLSEWQTLLKKLENKVKVIELKMEKSICPFYLEYLKDKDIEVYKDELMKFVAQMMKVQVNTFINRTQEEKDKILEMLKTEIKNLIHSDPSEVYMEFTTLVLEKLK</sequence>
<dbReference type="AlphaFoldDB" id="A0A1R2BNX3"/>
<keyword evidence="2" id="KW-0460">Magnesium</keyword>
<dbReference type="OrthoDB" id="419980at2759"/>
<dbReference type="GO" id="GO:0008168">
    <property type="term" value="F:methyltransferase activity"/>
    <property type="evidence" value="ECO:0007669"/>
    <property type="project" value="InterPro"/>
</dbReference>
<dbReference type="Proteomes" id="UP000187209">
    <property type="component" value="Unassembled WGS sequence"/>
</dbReference>
<dbReference type="Gene3D" id="3.40.50.150">
    <property type="entry name" value="Vaccinia Virus protein VP39"/>
    <property type="match status" value="1"/>
</dbReference>
<protein>
    <submittedName>
        <fullName evidence="3">Uncharacterized protein</fullName>
    </submittedName>
</protein>
<name>A0A1R2BNX3_9CILI</name>
<dbReference type="InterPro" id="IPR029063">
    <property type="entry name" value="SAM-dependent_MTases_sf"/>
</dbReference>
<dbReference type="SUPFAM" id="SSF53335">
    <property type="entry name" value="S-adenosyl-L-methionine-dependent methyltransferases"/>
    <property type="match status" value="1"/>
</dbReference>
<dbReference type="Pfam" id="PF03492">
    <property type="entry name" value="Methyltransf_7"/>
    <property type="match status" value="1"/>
</dbReference>
<proteinExistence type="predicted"/>
<dbReference type="InterPro" id="IPR005299">
    <property type="entry name" value="MeTrfase_7"/>
</dbReference>
<accession>A0A1R2BNX3</accession>
<evidence type="ECO:0000256" key="1">
    <source>
        <dbReference type="ARBA" id="ARBA00022723"/>
    </source>
</evidence>
<keyword evidence="4" id="KW-1185">Reference proteome</keyword>
<organism evidence="3 4">
    <name type="scientific">Stentor coeruleus</name>
    <dbReference type="NCBI Taxonomy" id="5963"/>
    <lineage>
        <taxon>Eukaryota</taxon>
        <taxon>Sar</taxon>
        <taxon>Alveolata</taxon>
        <taxon>Ciliophora</taxon>
        <taxon>Postciliodesmatophora</taxon>
        <taxon>Heterotrichea</taxon>
        <taxon>Heterotrichida</taxon>
        <taxon>Stentoridae</taxon>
        <taxon>Stentor</taxon>
    </lineage>
</organism>
<dbReference type="InterPro" id="IPR042086">
    <property type="entry name" value="MeTrfase_capping"/>
</dbReference>
<gene>
    <name evidence="3" type="ORF">SteCoe_21742</name>
</gene>
<evidence type="ECO:0000256" key="2">
    <source>
        <dbReference type="ARBA" id="ARBA00022842"/>
    </source>
</evidence>
<evidence type="ECO:0000313" key="4">
    <source>
        <dbReference type="Proteomes" id="UP000187209"/>
    </source>
</evidence>
<reference evidence="3 4" key="1">
    <citation type="submission" date="2016-11" db="EMBL/GenBank/DDBJ databases">
        <title>The macronuclear genome of Stentor coeruleus: a giant cell with tiny introns.</title>
        <authorList>
            <person name="Slabodnick M."/>
            <person name="Ruby J.G."/>
            <person name="Reiff S.B."/>
            <person name="Swart E.C."/>
            <person name="Gosai S."/>
            <person name="Prabakaran S."/>
            <person name="Witkowska E."/>
            <person name="Larue G.E."/>
            <person name="Fisher S."/>
            <person name="Freeman R.M."/>
            <person name="Gunawardena J."/>
            <person name="Chu W."/>
            <person name="Stover N.A."/>
            <person name="Gregory B.D."/>
            <person name="Nowacki M."/>
            <person name="Derisi J."/>
            <person name="Roy S.W."/>
            <person name="Marshall W.F."/>
            <person name="Sood P."/>
        </authorList>
    </citation>
    <scope>NUCLEOTIDE SEQUENCE [LARGE SCALE GENOMIC DNA]</scope>
    <source>
        <strain evidence="3">WM001</strain>
    </source>
</reference>
<comment type="caution">
    <text evidence="3">The sequence shown here is derived from an EMBL/GenBank/DDBJ whole genome shotgun (WGS) entry which is preliminary data.</text>
</comment>